<evidence type="ECO:0000313" key="1">
    <source>
        <dbReference type="EMBL" id="KAK9240960.1"/>
    </source>
</evidence>
<organism evidence="1 2">
    <name type="scientific">Lipomyces kononenkoae</name>
    <name type="common">Yeast</name>
    <dbReference type="NCBI Taxonomy" id="34357"/>
    <lineage>
        <taxon>Eukaryota</taxon>
        <taxon>Fungi</taxon>
        <taxon>Dikarya</taxon>
        <taxon>Ascomycota</taxon>
        <taxon>Saccharomycotina</taxon>
        <taxon>Lipomycetes</taxon>
        <taxon>Lipomycetales</taxon>
        <taxon>Lipomycetaceae</taxon>
        <taxon>Lipomyces</taxon>
    </lineage>
</organism>
<sequence length="167" mass="19025">MHVRDAMNMVFGYSLTSHLIWIGGQLSMYIINIFSMSNLLIFLLLKLIIPVLGIIFVSSGIHGKGCSDSMMNFTKRKKSCRLSLVRPGSRQICGQTCFYRDKRAAFTRPLFAFAISSVFNARARWSANTPLLEVTPRFRGMLVLLLSHLRDDNLCCIRRPPLTYIFV</sequence>
<accession>A0ACC3TB43</accession>
<name>A0ACC3TB43_LIPKO</name>
<gene>
    <name evidence="1" type="ORF">V1525DRAFT_90208</name>
</gene>
<dbReference type="EMBL" id="MU971336">
    <property type="protein sequence ID" value="KAK9240960.1"/>
    <property type="molecule type" value="Genomic_DNA"/>
</dbReference>
<proteinExistence type="predicted"/>
<protein>
    <submittedName>
        <fullName evidence="1">Uncharacterized protein</fullName>
    </submittedName>
</protein>
<dbReference type="Proteomes" id="UP001433508">
    <property type="component" value="Unassembled WGS sequence"/>
</dbReference>
<evidence type="ECO:0000313" key="2">
    <source>
        <dbReference type="Proteomes" id="UP001433508"/>
    </source>
</evidence>
<comment type="caution">
    <text evidence="1">The sequence shown here is derived from an EMBL/GenBank/DDBJ whole genome shotgun (WGS) entry which is preliminary data.</text>
</comment>
<reference evidence="2" key="1">
    <citation type="journal article" date="2024" name="Front. Bioeng. Biotechnol.">
        <title>Genome-scale model development and genomic sequencing of the oleaginous clade Lipomyces.</title>
        <authorList>
            <person name="Czajka J.J."/>
            <person name="Han Y."/>
            <person name="Kim J."/>
            <person name="Mondo S.J."/>
            <person name="Hofstad B.A."/>
            <person name="Robles A."/>
            <person name="Haridas S."/>
            <person name="Riley R."/>
            <person name="LaButti K."/>
            <person name="Pangilinan J."/>
            <person name="Andreopoulos W."/>
            <person name="Lipzen A."/>
            <person name="Yan J."/>
            <person name="Wang M."/>
            <person name="Ng V."/>
            <person name="Grigoriev I.V."/>
            <person name="Spatafora J.W."/>
            <person name="Magnuson J.K."/>
            <person name="Baker S.E."/>
            <person name="Pomraning K.R."/>
        </authorList>
    </citation>
    <scope>NUCLEOTIDE SEQUENCE [LARGE SCALE GENOMIC DNA]</scope>
    <source>
        <strain evidence="2">CBS 7786</strain>
    </source>
</reference>
<keyword evidence="2" id="KW-1185">Reference proteome</keyword>